<dbReference type="STRING" id="1296120.A0A1B9GKQ7"/>
<feature type="compositionally biased region" description="Low complexity" evidence="1">
    <location>
        <begin position="394"/>
        <end position="403"/>
    </location>
</feature>
<evidence type="ECO:0000259" key="2">
    <source>
        <dbReference type="PROSITE" id="PS50942"/>
    </source>
</evidence>
<proteinExistence type="predicted"/>
<feature type="compositionally biased region" description="Low complexity" evidence="1">
    <location>
        <begin position="463"/>
        <end position="479"/>
    </location>
</feature>
<keyword evidence="4" id="KW-1185">Reference proteome</keyword>
<dbReference type="SMART" id="SM00273">
    <property type="entry name" value="ENTH"/>
    <property type="match status" value="1"/>
</dbReference>
<sequence>MDYIEGLAKQASQLTMYDVKSYYNQAKNAVLNVSEMEAKVREATNDDPWGASSTLMQQIADGAQFNEIMPTIYSRFMEKEAREWRQIYKALTLLEFLVKNGSERVVDDARAHVSTIKMLRSFHYIDEKGKDQGINVRNRASEIALLLGDVDKIRAERRKAKQNKNKYQGGGNDGGMSFITSSGSRYGGFGSDSLGGGGGGGGGGKYRSSSRNYRESSSKQDYDEYEGADDFDDQPPRRSAHASSSSSRPVGGSSRSAAPPKPVAKEEKPAEKPKEVNLFDFDDEPTPAPAPAAAPAAPSASFGGDDDFDDFQEAPSAAPIASATAAKPSGGANANLFDLLGSTSTSSAPAPAPAQARVPSYSASSYAQPTAAAPNYGGFTSPSLPQPQAPTAVSRPSYSSSPITSPPAKPTGSSTFDDLFTTSLTSMGGKSSSTGQQAGQGKTIKDLEKEKTMSSLWGPAPTAQGSGQGQAAKQAQASKGLGGDFDDLLM</sequence>
<protein>
    <submittedName>
        <fullName evidence="3">ENTH domain-containing protein c</fullName>
    </submittedName>
</protein>
<reference evidence="3 4" key="1">
    <citation type="submission" date="2013-07" db="EMBL/GenBank/DDBJ databases">
        <title>The Genome Sequence of Cryptococcus heveanensis BCC8398.</title>
        <authorList>
            <consortium name="The Broad Institute Genome Sequencing Platform"/>
            <person name="Cuomo C."/>
            <person name="Litvintseva A."/>
            <person name="Chen Y."/>
            <person name="Heitman J."/>
            <person name="Sun S."/>
            <person name="Springer D."/>
            <person name="Dromer F."/>
            <person name="Young S.K."/>
            <person name="Zeng Q."/>
            <person name="Gargeya S."/>
            <person name="Fitzgerald M."/>
            <person name="Abouelleil A."/>
            <person name="Alvarado L."/>
            <person name="Berlin A.M."/>
            <person name="Chapman S.B."/>
            <person name="Dewar J."/>
            <person name="Goldberg J."/>
            <person name="Griggs A."/>
            <person name="Gujja S."/>
            <person name="Hansen M."/>
            <person name="Howarth C."/>
            <person name="Imamovic A."/>
            <person name="Larimer J."/>
            <person name="McCowan C."/>
            <person name="Murphy C."/>
            <person name="Pearson M."/>
            <person name="Priest M."/>
            <person name="Roberts A."/>
            <person name="Saif S."/>
            <person name="Shea T."/>
            <person name="Sykes S."/>
            <person name="Wortman J."/>
            <person name="Nusbaum C."/>
            <person name="Birren B."/>
        </authorList>
    </citation>
    <scope>NUCLEOTIDE SEQUENCE [LARGE SCALE GENOMIC DNA]</scope>
    <source>
        <strain evidence="3 4">BCC8398</strain>
    </source>
</reference>
<feature type="domain" description="ENTH" evidence="2">
    <location>
        <begin position="28"/>
        <end position="157"/>
    </location>
</feature>
<feature type="compositionally biased region" description="Low complexity" evidence="1">
    <location>
        <begin position="241"/>
        <end position="258"/>
    </location>
</feature>
<dbReference type="GO" id="GO:0005768">
    <property type="term" value="C:endosome"/>
    <property type="evidence" value="ECO:0007669"/>
    <property type="project" value="TreeGrafter"/>
</dbReference>
<dbReference type="CDD" id="cd16992">
    <property type="entry name" value="ENTH_Ent3"/>
    <property type="match status" value="1"/>
</dbReference>
<dbReference type="InterPro" id="IPR008942">
    <property type="entry name" value="ENTH_VHS"/>
</dbReference>
<reference evidence="4" key="2">
    <citation type="submission" date="2013-12" db="EMBL/GenBank/DDBJ databases">
        <title>Evolution of pathogenesis and genome organization in the Tremellales.</title>
        <authorList>
            <person name="Cuomo C."/>
            <person name="Litvintseva A."/>
            <person name="Heitman J."/>
            <person name="Chen Y."/>
            <person name="Sun S."/>
            <person name="Springer D."/>
            <person name="Dromer F."/>
            <person name="Young S."/>
            <person name="Zeng Q."/>
            <person name="Chapman S."/>
            <person name="Gujja S."/>
            <person name="Saif S."/>
            <person name="Birren B."/>
        </authorList>
    </citation>
    <scope>NUCLEOTIDE SEQUENCE [LARGE SCALE GENOMIC DNA]</scope>
    <source>
        <strain evidence="4">BCC8398</strain>
    </source>
</reference>
<dbReference type="Pfam" id="PF01417">
    <property type="entry name" value="ENTH"/>
    <property type="match status" value="1"/>
</dbReference>
<accession>A0A1B9GKQ7</accession>
<feature type="compositionally biased region" description="Gly residues" evidence="1">
    <location>
        <begin position="185"/>
        <end position="205"/>
    </location>
</feature>
<feature type="compositionally biased region" description="Basic and acidic residues" evidence="1">
    <location>
        <begin position="443"/>
        <end position="452"/>
    </location>
</feature>
<dbReference type="GO" id="GO:0005543">
    <property type="term" value="F:phospholipid binding"/>
    <property type="evidence" value="ECO:0007669"/>
    <property type="project" value="TreeGrafter"/>
</dbReference>
<dbReference type="GO" id="GO:0006897">
    <property type="term" value="P:endocytosis"/>
    <property type="evidence" value="ECO:0007669"/>
    <property type="project" value="TreeGrafter"/>
</dbReference>
<dbReference type="PROSITE" id="PS50942">
    <property type="entry name" value="ENTH"/>
    <property type="match status" value="1"/>
</dbReference>
<evidence type="ECO:0000313" key="3">
    <source>
        <dbReference type="EMBL" id="OCF31606.1"/>
    </source>
</evidence>
<dbReference type="GO" id="GO:0005886">
    <property type="term" value="C:plasma membrane"/>
    <property type="evidence" value="ECO:0007669"/>
    <property type="project" value="TreeGrafter"/>
</dbReference>
<feature type="compositionally biased region" description="Basic and acidic residues" evidence="1">
    <location>
        <begin position="212"/>
        <end position="222"/>
    </location>
</feature>
<dbReference type="GO" id="GO:0005829">
    <property type="term" value="C:cytosol"/>
    <property type="evidence" value="ECO:0007669"/>
    <property type="project" value="GOC"/>
</dbReference>
<dbReference type="GO" id="GO:0030276">
    <property type="term" value="F:clathrin binding"/>
    <property type="evidence" value="ECO:0007669"/>
    <property type="project" value="TreeGrafter"/>
</dbReference>
<dbReference type="GO" id="GO:0030125">
    <property type="term" value="C:clathrin vesicle coat"/>
    <property type="evidence" value="ECO:0007669"/>
    <property type="project" value="TreeGrafter"/>
</dbReference>
<dbReference type="Gene3D" id="1.25.40.90">
    <property type="match status" value="1"/>
</dbReference>
<feature type="region of interest" description="Disordered" evidence="1">
    <location>
        <begin position="158"/>
        <end position="490"/>
    </location>
</feature>
<dbReference type="GO" id="GO:0006895">
    <property type="term" value="P:Golgi to endosome transport"/>
    <property type="evidence" value="ECO:0007669"/>
    <property type="project" value="TreeGrafter"/>
</dbReference>
<feature type="compositionally biased region" description="Basic and acidic residues" evidence="1">
    <location>
        <begin position="263"/>
        <end position="277"/>
    </location>
</feature>
<feature type="compositionally biased region" description="Polar residues" evidence="1">
    <location>
        <begin position="411"/>
        <end position="440"/>
    </location>
</feature>
<name>A0A1B9GKQ7_9TREE</name>
<dbReference type="EMBL" id="KV700133">
    <property type="protein sequence ID" value="OCF31606.1"/>
    <property type="molecule type" value="Genomic_DNA"/>
</dbReference>
<dbReference type="PANTHER" id="PTHR12276:SF45">
    <property type="entry name" value="CLATHRIN INTERACTOR 1"/>
    <property type="match status" value="1"/>
</dbReference>
<dbReference type="FunFam" id="1.25.40.90:FF:000006">
    <property type="entry name" value="Clathrin interactor 1"/>
    <property type="match status" value="1"/>
</dbReference>
<organism evidence="3 4">
    <name type="scientific">Kwoniella heveanensis BCC8398</name>
    <dbReference type="NCBI Taxonomy" id="1296120"/>
    <lineage>
        <taxon>Eukaryota</taxon>
        <taxon>Fungi</taxon>
        <taxon>Dikarya</taxon>
        <taxon>Basidiomycota</taxon>
        <taxon>Agaricomycotina</taxon>
        <taxon>Tremellomycetes</taxon>
        <taxon>Tremellales</taxon>
        <taxon>Cryptococcaceae</taxon>
        <taxon>Kwoniella</taxon>
    </lineage>
</organism>
<evidence type="ECO:0000313" key="4">
    <source>
        <dbReference type="Proteomes" id="UP000092666"/>
    </source>
</evidence>
<dbReference type="AlphaFoldDB" id="A0A1B9GKQ7"/>
<dbReference type="Proteomes" id="UP000092666">
    <property type="component" value="Unassembled WGS sequence"/>
</dbReference>
<evidence type="ECO:0000256" key="1">
    <source>
        <dbReference type="SAM" id="MobiDB-lite"/>
    </source>
</evidence>
<dbReference type="OrthoDB" id="4033880at2759"/>
<dbReference type="SUPFAM" id="SSF48464">
    <property type="entry name" value="ENTH/VHS domain"/>
    <property type="match status" value="1"/>
</dbReference>
<feature type="compositionally biased region" description="Low complexity" evidence="1">
    <location>
        <begin position="293"/>
        <end position="303"/>
    </location>
</feature>
<dbReference type="InterPro" id="IPR013809">
    <property type="entry name" value="ENTH"/>
</dbReference>
<feature type="compositionally biased region" description="Low complexity" evidence="1">
    <location>
        <begin position="314"/>
        <end position="329"/>
    </location>
</feature>
<gene>
    <name evidence="3" type="ORF">I316_06805</name>
</gene>
<feature type="compositionally biased region" description="Acidic residues" evidence="1">
    <location>
        <begin position="223"/>
        <end position="233"/>
    </location>
</feature>
<dbReference type="PANTHER" id="PTHR12276">
    <property type="entry name" value="EPSIN/ENT-RELATED"/>
    <property type="match status" value="1"/>
</dbReference>